<dbReference type="Pfam" id="PF02785">
    <property type="entry name" value="Biotin_carb_C"/>
    <property type="match status" value="1"/>
</dbReference>
<dbReference type="Gene3D" id="3.30.470.20">
    <property type="entry name" value="ATP-grasp fold, B domain"/>
    <property type="match status" value="1"/>
</dbReference>
<organism evidence="6 7">
    <name type="scientific">Salvia divinorum</name>
    <name type="common">Maria pastora</name>
    <name type="synonym">Diviner's sage</name>
    <dbReference type="NCBI Taxonomy" id="28513"/>
    <lineage>
        <taxon>Eukaryota</taxon>
        <taxon>Viridiplantae</taxon>
        <taxon>Streptophyta</taxon>
        <taxon>Embryophyta</taxon>
        <taxon>Tracheophyta</taxon>
        <taxon>Spermatophyta</taxon>
        <taxon>Magnoliopsida</taxon>
        <taxon>eudicotyledons</taxon>
        <taxon>Gunneridae</taxon>
        <taxon>Pentapetalae</taxon>
        <taxon>asterids</taxon>
        <taxon>lamiids</taxon>
        <taxon>Lamiales</taxon>
        <taxon>Lamiaceae</taxon>
        <taxon>Nepetoideae</taxon>
        <taxon>Mentheae</taxon>
        <taxon>Salviinae</taxon>
        <taxon>Salvia</taxon>
        <taxon>Salvia subgen. Calosphace</taxon>
    </lineage>
</organism>
<dbReference type="InterPro" id="IPR011764">
    <property type="entry name" value="Biotin_carboxylation_dom"/>
</dbReference>
<dbReference type="PROSITE" id="PS50979">
    <property type="entry name" value="BC"/>
    <property type="match status" value="1"/>
</dbReference>
<dbReference type="PANTHER" id="PTHR48095:SF2">
    <property type="entry name" value="BIOTIN CARBOXYLASE, CHLOROPLASTIC"/>
    <property type="match status" value="1"/>
</dbReference>
<dbReference type="AlphaFoldDB" id="A0ABD1ILM2"/>
<dbReference type="InterPro" id="IPR011054">
    <property type="entry name" value="Rudment_hybrid_motif"/>
</dbReference>
<dbReference type="SUPFAM" id="SSF51246">
    <property type="entry name" value="Rudiment single hybrid motif"/>
    <property type="match status" value="1"/>
</dbReference>
<evidence type="ECO:0000313" key="6">
    <source>
        <dbReference type="EMBL" id="KAL1568743.1"/>
    </source>
</evidence>
<gene>
    <name evidence="6" type="ORF">AAHA92_00318</name>
</gene>
<protein>
    <submittedName>
        <fullName evidence="6">Biotin carboxylase 2, chloroplastic-like</fullName>
    </submittedName>
</protein>
<keyword evidence="3" id="KW-0067">ATP-binding</keyword>
<sequence>MKRALNETTITGVPTTIEYHKLALEIEDFKNGKVDTAFIPKHEQELAEPQPTEPTEALKELARAST</sequence>
<keyword evidence="7" id="KW-1185">Reference proteome</keyword>
<dbReference type="Proteomes" id="UP001567538">
    <property type="component" value="Unassembled WGS sequence"/>
</dbReference>
<evidence type="ECO:0000256" key="2">
    <source>
        <dbReference type="ARBA" id="ARBA00022741"/>
    </source>
</evidence>
<evidence type="ECO:0000259" key="5">
    <source>
        <dbReference type="PROSITE" id="PS50979"/>
    </source>
</evidence>
<evidence type="ECO:0000256" key="1">
    <source>
        <dbReference type="ARBA" id="ARBA00022598"/>
    </source>
</evidence>
<evidence type="ECO:0000313" key="7">
    <source>
        <dbReference type="Proteomes" id="UP001567538"/>
    </source>
</evidence>
<dbReference type="GO" id="GO:0005524">
    <property type="term" value="F:ATP binding"/>
    <property type="evidence" value="ECO:0007669"/>
    <property type="project" value="UniProtKB-KW"/>
</dbReference>
<keyword evidence="2" id="KW-0547">Nucleotide-binding</keyword>
<name>A0ABD1ILM2_SALDI</name>
<evidence type="ECO:0000256" key="3">
    <source>
        <dbReference type="ARBA" id="ARBA00022840"/>
    </source>
</evidence>
<reference evidence="6 7" key="1">
    <citation type="submission" date="2024-06" db="EMBL/GenBank/DDBJ databases">
        <title>A chromosome level genome sequence of Diviner's sage (Salvia divinorum).</title>
        <authorList>
            <person name="Ford S.A."/>
            <person name="Ro D.-K."/>
            <person name="Ness R.W."/>
            <person name="Phillips M.A."/>
        </authorList>
    </citation>
    <scope>NUCLEOTIDE SEQUENCE [LARGE SCALE GENOMIC DNA]</scope>
    <source>
        <strain evidence="6">SAF-2024a</strain>
        <tissue evidence="6">Leaf</tissue>
    </source>
</reference>
<dbReference type="InterPro" id="IPR005482">
    <property type="entry name" value="Biotin_COase_C"/>
</dbReference>
<accession>A0ABD1ILM2</accession>
<dbReference type="PANTHER" id="PTHR48095">
    <property type="entry name" value="PYRUVATE CARBOXYLASE SUBUNIT A"/>
    <property type="match status" value="1"/>
</dbReference>
<keyword evidence="1" id="KW-0436">Ligase</keyword>
<dbReference type="GO" id="GO:0016874">
    <property type="term" value="F:ligase activity"/>
    <property type="evidence" value="ECO:0007669"/>
    <property type="project" value="UniProtKB-KW"/>
</dbReference>
<dbReference type="InterPro" id="IPR051602">
    <property type="entry name" value="ACC_Biotin_Carboxylase"/>
</dbReference>
<feature type="region of interest" description="Disordered" evidence="4">
    <location>
        <begin position="42"/>
        <end position="66"/>
    </location>
</feature>
<feature type="compositionally biased region" description="Basic and acidic residues" evidence="4">
    <location>
        <begin position="56"/>
        <end position="66"/>
    </location>
</feature>
<evidence type="ECO:0000256" key="4">
    <source>
        <dbReference type="SAM" id="MobiDB-lite"/>
    </source>
</evidence>
<proteinExistence type="predicted"/>
<feature type="domain" description="Biotin carboxylation" evidence="5">
    <location>
        <begin position="1"/>
        <end position="44"/>
    </location>
</feature>
<comment type="caution">
    <text evidence="6">The sequence shown here is derived from an EMBL/GenBank/DDBJ whole genome shotgun (WGS) entry which is preliminary data.</text>
</comment>
<dbReference type="EMBL" id="JBEAFC010000001">
    <property type="protein sequence ID" value="KAL1568743.1"/>
    <property type="molecule type" value="Genomic_DNA"/>
</dbReference>